<gene>
    <name evidence="1" type="ORF">CR105_08170</name>
</gene>
<sequence length="79" mass="8794">MDAISAVEYSAPQYAARDEIGHIVFLRGVPQSACLFLAHRSADIGLRDHWDERLDGTVGRRTNAARTAVSLLDCRRQLL</sequence>
<protein>
    <submittedName>
        <fullName evidence="1">Uncharacterized protein</fullName>
    </submittedName>
</protein>
<name>A0A2G8TGI7_9BURK</name>
<reference evidence="1 2" key="1">
    <citation type="submission" date="2017-10" db="EMBL/GenBank/DDBJ databases">
        <title>Massilia psychrophilum sp. nov., a novel purple-pigmented bacterium isolated from Tianshan glacier, Xinjiang Municipality, China.</title>
        <authorList>
            <person name="Wang H."/>
        </authorList>
    </citation>
    <scope>NUCLEOTIDE SEQUENCE [LARGE SCALE GENOMIC DNA]</scope>
    <source>
        <strain evidence="1 2">JCM 30074</strain>
    </source>
</reference>
<organism evidence="1 2">
    <name type="scientific">Massilia eurypsychrophila</name>
    <dbReference type="NCBI Taxonomy" id="1485217"/>
    <lineage>
        <taxon>Bacteria</taxon>
        <taxon>Pseudomonadati</taxon>
        <taxon>Pseudomonadota</taxon>
        <taxon>Betaproteobacteria</taxon>
        <taxon>Burkholderiales</taxon>
        <taxon>Oxalobacteraceae</taxon>
        <taxon>Telluria group</taxon>
        <taxon>Massilia</taxon>
    </lineage>
</organism>
<dbReference type="EMBL" id="PDOC01000004">
    <property type="protein sequence ID" value="PIL45167.1"/>
    <property type="molecule type" value="Genomic_DNA"/>
</dbReference>
<evidence type="ECO:0000313" key="2">
    <source>
        <dbReference type="Proteomes" id="UP000230390"/>
    </source>
</evidence>
<dbReference type="Proteomes" id="UP000230390">
    <property type="component" value="Unassembled WGS sequence"/>
</dbReference>
<dbReference type="AlphaFoldDB" id="A0A2G8TGI7"/>
<accession>A0A2G8TGI7</accession>
<evidence type="ECO:0000313" key="1">
    <source>
        <dbReference type="EMBL" id="PIL45167.1"/>
    </source>
</evidence>
<keyword evidence="2" id="KW-1185">Reference proteome</keyword>
<comment type="caution">
    <text evidence="1">The sequence shown here is derived from an EMBL/GenBank/DDBJ whole genome shotgun (WGS) entry which is preliminary data.</text>
</comment>
<proteinExistence type="predicted"/>